<dbReference type="PROSITE" id="PS50896">
    <property type="entry name" value="LISH"/>
    <property type="match status" value="1"/>
</dbReference>
<organism evidence="7 8">
    <name type="scientific">Daucus carota subsp. sativus</name>
    <name type="common">Carrot</name>
    <dbReference type="NCBI Taxonomy" id="79200"/>
    <lineage>
        <taxon>Eukaryota</taxon>
        <taxon>Viridiplantae</taxon>
        <taxon>Streptophyta</taxon>
        <taxon>Embryophyta</taxon>
        <taxon>Tracheophyta</taxon>
        <taxon>Spermatophyta</taxon>
        <taxon>Magnoliopsida</taxon>
        <taxon>eudicotyledons</taxon>
        <taxon>Gunneridae</taxon>
        <taxon>Pentapetalae</taxon>
        <taxon>asterids</taxon>
        <taxon>campanulids</taxon>
        <taxon>Apiales</taxon>
        <taxon>Apiaceae</taxon>
        <taxon>Apioideae</taxon>
        <taxon>Scandiceae</taxon>
        <taxon>Daucinae</taxon>
        <taxon>Daucus</taxon>
        <taxon>Daucus sect. Daucus</taxon>
    </lineage>
</organism>
<dbReference type="InterPro" id="IPR016024">
    <property type="entry name" value="ARM-type_fold"/>
</dbReference>
<keyword evidence="4" id="KW-0833">Ubl conjugation pathway</keyword>
<dbReference type="InterPro" id="IPR006594">
    <property type="entry name" value="LisH"/>
</dbReference>
<dbReference type="PANTHER" id="PTHR13129:SF4">
    <property type="entry name" value="DDB1- AND CUL4-ASSOCIATED FACTOR 1"/>
    <property type="match status" value="1"/>
</dbReference>
<name>A0AAF0Y0T8_DAUCS</name>
<keyword evidence="5" id="KW-0539">Nucleus</keyword>
<protein>
    <recommendedName>
        <fullName evidence="9">LisH domain-containing protein</fullName>
    </recommendedName>
</protein>
<reference evidence="7" key="1">
    <citation type="journal article" date="2016" name="Nat. Genet.">
        <title>A high-quality carrot genome assembly provides new insights into carotenoid accumulation and asterid genome evolution.</title>
        <authorList>
            <person name="Iorizzo M."/>
            <person name="Ellison S."/>
            <person name="Senalik D."/>
            <person name="Zeng P."/>
            <person name="Satapoomin P."/>
            <person name="Huang J."/>
            <person name="Bowman M."/>
            <person name="Iovene M."/>
            <person name="Sanseverino W."/>
            <person name="Cavagnaro P."/>
            <person name="Yildiz M."/>
            <person name="Macko-Podgorni A."/>
            <person name="Moranska E."/>
            <person name="Grzebelus E."/>
            <person name="Grzebelus D."/>
            <person name="Ashrafi H."/>
            <person name="Zheng Z."/>
            <person name="Cheng S."/>
            <person name="Spooner D."/>
            <person name="Van Deynze A."/>
            <person name="Simon P."/>
        </authorList>
    </citation>
    <scope>NUCLEOTIDE SEQUENCE</scope>
    <source>
        <tissue evidence="7">Leaf</tissue>
    </source>
</reference>
<feature type="region of interest" description="Disordered" evidence="6">
    <location>
        <begin position="1"/>
        <end position="29"/>
    </location>
</feature>
<feature type="compositionally biased region" description="Acidic residues" evidence="6">
    <location>
        <begin position="1816"/>
        <end position="1837"/>
    </location>
</feature>
<evidence type="ECO:0000256" key="6">
    <source>
        <dbReference type="SAM" id="MobiDB-lite"/>
    </source>
</evidence>
<evidence type="ECO:0000256" key="1">
    <source>
        <dbReference type="ARBA" id="ARBA00004123"/>
    </source>
</evidence>
<dbReference type="Proteomes" id="UP000077755">
    <property type="component" value="Chromosome 9"/>
</dbReference>
<evidence type="ECO:0000313" key="8">
    <source>
        <dbReference type="Proteomes" id="UP000077755"/>
    </source>
</evidence>
<dbReference type="FunFam" id="2.130.10.10:FF:000366">
    <property type="entry name" value="DDB1-and CUL4-associated factor homolog 1"/>
    <property type="match status" value="1"/>
</dbReference>
<evidence type="ECO:0000256" key="5">
    <source>
        <dbReference type="ARBA" id="ARBA00023242"/>
    </source>
</evidence>
<dbReference type="SMART" id="SM00667">
    <property type="entry name" value="LisH"/>
    <property type="match status" value="1"/>
</dbReference>
<dbReference type="EMBL" id="CP093351">
    <property type="protein sequence ID" value="WOH16382.1"/>
    <property type="molecule type" value="Genomic_DNA"/>
</dbReference>
<feature type="region of interest" description="Disordered" evidence="6">
    <location>
        <begin position="934"/>
        <end position="973"/>
    </location>
</feature>
<proteinExistence type="inferred from homology"/>
<keyword evidence="8" id="KW-1185">Reference proteome</keyword>
<comment type="pathway">
    <text evidence="2">Protein modification; protein ubiquitination.</text>
</comment>
<evidence type="ECO:0000256" key="4">
    <source>
        <dbReference type="ARBA" id="ARBA00022786"/>
    </source>
</evidence>
<feature type="region of interest" description="Disordered" evidence="6">
    <location>
        <begin position="1804"/>
        <end position="1920"/>
    </location>
</feature>
<evidence type="ECO:0008006" key="9">
    <source>
        <dbReference type="Google" id="ProtNLM"/>
    </source>
</evidence>
<dbReference type="PANTHER" id="PTHR13129">
    <property type="entry name" value="VPRBP PROTEIN-RELATED"/>
    <property type="match status" value="1"/>
</dbReference>
<evidence type="ECO:0000313" key="7">
    <source>
        <dbReference type="EMBL" id="WOH16382.1"/>
    </source>
</evidence>
<feature type="compositionally biased region" description="Basic and acidic residues" evidence="6">
    <location>
        <begin position="961"/>
        <end position="973"/>
    </location>
</feature>
<evidence type="ECO:0000256" key="3">
    <source>
        <dbReference type="ARBA" id="ARBA00008845"/>
    </source>
</evidence>
<dbReference type="InterPro" id="IPR033270">
    <property type="entry name" value="VPRBP/DCAF1"/>
</dbReference>
<feature type="compositionally biased region" description="Basic and acidic residues" evidence="6">
    <location>
        <begin position="332"/>
        <end position="346"/>
    </location>
</feature>
<feature type="compositionally biased region" description="Basic and acidic residues" evidence="6">
    <location>
        <begin position="279"/>
        <end position="288"/>
    </location>
</feature>
<feature type="compositionally biased region" description="Acidic residues" evidence="6">
    <location>
        <begin position="1910"/>
        <end position="1920"/>
    </location>
</feature>
<feature type="compositionally biased region" description="Polar residues" evidence="6">
    <location>
        <begin position="934"/>
        <end position="945"/>
    </location>
</feature>
<accession>A0AAF0Y0T8</accession>
<sequence>MEAAAAAADVVAAAPPPEKPEEMNEEDDKVSANELLLIKAQRLMDKITSSPNNPSPSVLHALASILEAQESRYMEHTFDSTVNNVRAPHTIGRLGNLIRDNDDFFELISSKFLSEPRYSISVQAAALRILFSCSLTWMHPHVFEENVLENIHGWIVSDASKSSAEDHNSNNVHGLQKSSEAEMLRTYSTGVLATCLAGGAQIVEDVLKSGLSAKLIRYLRIRTLGEPNRKDVNHSVERKLASSTSVRGKEEARNRFRYVSENFQLNAPRMIDGVTGNQIEEKDSDRNFTRPSYKHRNDGGESPDKLADDDDFAADAEGCEGWHIQDLRERYGKSGDRHGHGRPLREEDFDNGGQDSSERRVSHGSVKLRGRGKINGYVDAKHGLASPGTVIGHECRTMDVTTTTDQNLRSIIDVEDNDGHATDREDYDDCFQECKIGSKDISELVKKAVRAAEAEARAAAAPAEAIRAAGDSAAEVVKTAALEAFKETNDEGAAVLAAANAATTVIDAGNAIEISRALSAVDSNPISQVTEQKKYDETEEFYIPDSSSLENLRERFCIQCLVILGEYVEVLGPILHEKGVDVCIALLQRSSRPEEPKVVLLLSDVLKLISTLAAHRKFAAVFVDRGGMQKLLNVPRVAQTFLGLSSCLFTIGSLQVIMERVCALPSDVLYRVMELALQLLECPQDLARKDAALFFAAAFVFKAVLDCFDAQDGLHRLLNLLHNAASVRSGVRGTFASGGSHNSDQSPPLEVLTSSEKQVAYHTCVALRQYFRAHLLLLVDSIRPNKSNRSVARNVPSVRSAYKPLDISNEAMDATFHQMQKDRKLGPAFVRAHWPAVDKFLALNGHVTMLELCQAPPVERYLHDLIQYALGVLHIVTLVPYSRKLIVNAALSNDRVGIAVILDAANGAGHVEPQIIQPALSVLVNLVCPPPSISNKPTLPSNGQQRAERNIPDPTIPNQNETREQTSDSVLEKRISSASLSTTSASNLSLTPVSAVPSGLVGDRRISLGVGAGCAGLAAQLEQVFHQAREAVRANNGIKVLLQLLQPRVLTPPGALNCLRALACRVLLGLARDDAIAHILTKLQVGKKLSELIRDSGGQSSASEQGRWQAELAHVAVELIAVVTNSGRASSLAATDAATPTLRRIERAAIAAATPISYHPRELLSLIHEHLQASGLATTATTLLKEAQLMPLPSLAAPSSLSHQGSGQEIPSVHVHWPSRNTSCTFYSDKLKSASLDEDFSIKLDSSVSSSKKRSLVFASTLGLQLKYYDSCPASKGNSTMKNLCVPEGTSETPSLISAIKPSGDADNSFKTPNTLLMKRKLSKTVETASFTSRKRVKISDNGIQNADYMTPGSVRRSSLLAESNAFTTPRVLKDSHGRLISGGLLSENLEDISNSAQATPSVHRGLLNDPQSVSTERLTLNSIVTQYLKNQHRHCPAPITTLPPLSLLHPHVCPESRQSIDAPSNVTSRLTTREYRSKYGGIHGSRRDHQFVYSRFRPWRTCRDDSGAMLSCMTFLGDSSQIATGCDSGELKIFDSDNSNILECFTSQHALTALQSHLFEGTQLILSSSSHDVQLWDASSVSIGPRHSFDECKGGKLSNSGNSFAALSLESTRREILLYDIQTCKLDSKLTNRNSSSSGRSHVYSLIHFSPSDTMLLWNGVLWDLREPHPVHHFDQFTDYGGGGFHPAGNEVIINSEVWDLRKFRLLRSVPSLDQTVLSFNGSGDVIYATLRRNLDDLTAALQPRRVKHPLYSAFRTVDAVNYSDIATIPVDRCVIDFATEPTDSIVGLVTMDDPAEMYSSARVFEIGRRRPTDDDSDPDDAETDEEDEDDDEDLDVNQLLEIVGNGGSDMDDMSDDDDAPSELEDDEDEDQDEDDGVFMIDDQDEDGGMLEFVMEGDDSQVDESSSSDTDDDDSEGSF</sequence>
<dbReference type="Gene3D" id="2.130.10.10">
    <property type="entry name" value="YVTN repeat-like/Quinoprotein amine dehydrogenase"/>
    <property type="match status" value="1"/>
</dbReference>
<dbReference type="GO" id="GO:0080008">
    <property type="term" value="C:Cul4-RING E3 ubiquitin ligase complex"/>
    <property type="evidence" value="ECO:0007669"/>
    <property type="project" value="TreeGrafter"/>
</dbReference>
<dbReference type="InterPro" id="IPR036322">
    <property type="entry name" value="WD40_repeat_dom_sf"/>
</dbReference>
<dbReference type="GO" id="GO:0016567">
    <property type="term" value="P:protein ubiquitination"/>
    <property type="evidence" value="ECO:0007669"/>
    <property type="project" value="InterPro"/>
</dbReference>
<evidence type="ECO:0000256" key="2">
    <source>
        <dbReference type="ARBA" id="ARBA00004906"/>
    </source>
</evidence>
<comment type="similarity">
    <text evidence="3">Belongs to the VPRBP/DCAF1 family.</text>
</comment>
<dbReference type="SUPFAM" id="SSF50978">
    <property type="entry name" value="WD40 repeat-like"/>
    <property type="match status" value="1"/>
</dbReference>
<reference evidence="7" key="2">
    <citation type="submission" date="2022-03" db="EMBL/GenBank/DDBJ databases">
        <title>Draft title - Genomic analysis of global carrot germplasm unveils the trajectory of domestication and the origin of high carotenoid orange carrot.</title>
        <authorList>
            <person name="Iorizzo M."/>
            <person name="Ellison S."/>
            <person name="Senalik D."/>
            <person name="Macko-Podgorni A."/>
            <person name="Grzebelus D."/>
            <person name="Bostan H."/>
            <person name="Rolling W."/>
            <person name="Curaba J."/>
            <person name="Simon P."/>
        </authorList>
    </citation>
    <scope>NUCLEOTIDE SEQUENCE</scope>
    <source>
        <tissue evidence="7">Leaf</tissue>
    </source>
</reference>
<dbReference type="GO" id="GO:0005634">
    <property type="term" value="C:nucleus"/>
    <property type="evidence" value="ECO:0007669"/>
    <property type="project" value="UniProtKB-SubCell"/>
</dbReference>
<gene>
    <name evidence="7" type="ORF">DCAR_0935934</name>
</gene>
<comment type="subcellular location">
    <subcellularLocation>
        <location evidence="1">Nucleus</location>
    </subcellularLocation>
</comment>
<feature type="compositionally biased region" description="Acidic residues" evidence="6">
    <location>
        <begin position="1851"/>
        <end position="1903"/>
    </location>
</feature>
<feature type="region of interest" description="Disordered" evidence="6">
    <location>
        <begin position="273"/>
        <end position="311"/>
    </location>
</feature>
<dbReference type="InterPro" id="IPR015943">
    <property type="entry name" value="WD40/YVTN_repeat-like_dom_sf"/>
</dbReference>
<feature type="compositionally biased region" description="Low complexity" evidence="6">
    <location>
        <begin position="1"/>
        <end position="13"/>
    </location>
</feature>
<feature type="compositionally biased region" description="Basic and acidic residues" evidence="6">
    <location>
        <begin position="295"/>
        <end position="306"/>
    </location>
</feature>
<feature type="region of interest" description="Disordered" evidence="6">
    <location>
        <begin position="332"/>
        <end position="365"/>
    </location>
</feature>
<dbReference type="SUPFAM" id="SSF48371">
    <property type="entry name" value="ARM repeat"/>
    <property type="match status" value="1"/>
</dbReference>